<comment type="similarity">
    <text evidence="3">Belongs to the glycosyl hydrolase 51 family.</text>
</comment>
<evidence type="ECO:0000256" key="4">
    <source>
        <dbReference type="ARBA" id="ARBA00011165"/>
    </source>
</evidence>
<dbReference type="Pfam" id="PF06964">
    <property type="entry name" value="Alpha-L-AF_C"/>
    <property type="match status" value="1"/>
</dbReference>
<dbReference type="Pfam" id="PF22848">
    <property type="entry name" value="ASD1_dom"/>
    <property type="match status" value="1"/>
</dbReference>
<dbReference type="SUPFAM" id="SSF51445">
    <property type="entry name" value="(Trans)glycosidases"/>
    <property type="match status" value="1"/>
</dbReference>
<dbReference type="PANTHER" id="PTHR43576">
    <property type="entry name" value="ALPHA-L-ARABINOFURANOSIDASE C-RELATED"/>
    <property type="match status" value="1"/>
</dbReference>
<dbReference type="PANTHER" id="PTHR43576:SF3">
    <property type="entry name" value="ALPHA-L-ARABINOFURANOSIDASE C"/>
    <property type="match status" value="1"/>
</dbReference>
<dbReference type="SUPFAM" id="SSF51011">
    <property type="entry name" value="Glycosyl hydrolase domain"/>
    <property type="match status" value="1"/>
</dbReference>
<dbReference type="EC" id="3.2.1.55" evidence="5"/>
<feature type="domain" description="Alpha-L-arabinofuranosidase C-terminal" evidence="9">
    <location>
        <begin position="307"/>
        <end position="507"/>
    </location>
</feature>
<evidence type="ECO:0000259" key="9">
    <source>
        <dbReference type="SMART" id="SM00813"/>
    </source>
</evidence>
<dbReference type="InterPro" id="IPR013780">
    <property type="entry name" value="Glyco_hydro_b"/>
</dbReference>
<evidence type="ECO:0000313" key="10">
    <source>
        <dbReference type="EMBL" id="ANY72295.1"/>
    </source>
</evidence>
<evidence type="ECO:0000256" key="3">
    <source>
        <dbReference type="ARBA" id="ARBA00007186"/>
    </source>
</evidence>
<organism evidence="10">
    <name type="scientific">Paenibacillus ihbetae</name>
    <dbReference type="NCBI Taxonomy" id="1870820"/>
    <lineage>
        <taxon>Bacteria</taxon>
        <taxon>Bacillati</taxon>
        <taxon>Bacillota</taxon>
        <taxon>Bacilli</taxon>
        <taxon>Bacillales</taxon>
        <taxon>Paenibacillaceae</taxon>
        <taxon>Paenibacillus</taxon>
    </lineage>
</organism>
<comment type="catalytic activity">
    <reaction evidence="1">
        <text>Hydrolysis of terminal non-reducing alpha-L-arabinofuranoside residues in alpha-L-arabinosides.</text>
        <dbReference type="EC" id="3.2.1.55"/>
    </reaction>
</comment>
<evidence type="ECO:0000256" key="2">
    <source>
        <dbReference type="ARBA" id="ARBA00004881"/>
    </source>
</evidence>
<gene>
    <name evidence="10" type="ORF">BBD41_06650</name>
</gene>
<comment type="pathway">
    <text evidence="2">Glycan metabolism.</text>
</comment>
<sequence length="516" mass="58676">MFYNLIKWKVNDLTAKNTKARMIVDKSFRIAQVDNRIYGSFIEHLGRAVYGGIYEPGHETADASGFRNDVKALIKELNVPIIRYPGGNFVSGYNWEDGVGPVAERPKRLELAWRTLEPNEVGTNEFISWAKEVGSDVMMAVNLGTRGIDAARNLLEYTNHPGGTYWSDLRRSHGYEQPHKIKTWCLGNEMDGPWQIGHKTSAEYGRLAVETARAMRLVDPDIELVACGSSSSSMPTFPEWEAVTLDHTYEAVDYISLHQYYGNRDNDTANYLALTLDMDHFIHTVKSTCDYIKAKKRSKKTMYLSFDEWNVWYHSNDADRKIEPWTVAPPQLEDVYNFEDALLVGSMLITFLRHADRLKMACLAQLVNVIAPIMTENGGRAWKQTIFYPYLHASKYGRGVSLLPIVDSPVYDSKDFTDVPYLDSAVVHNEEEEEITIFAVNRHLEEALELSCDVRSFEGYRLVEHIVLEHEDLKAVNTAAEEKVKPHNRGEAKLDSGIVTARLAKASWNVIRLKKA</sequence>
<keyword evidence="8" id="KW-0326">Glycosidase</keyword>
<dbReference type="InterPro" id="IPR010720">
    <property type="entry name" value="Alpha-L-AF_C"/>
</dbReference>
<dbReference type="GO" id="GO:0000272">
    <property type="term" value="P:polysaccharide catabolic process"/>
    <property type="evidence" value="ECO:0007669"/>
    <property type="project" value="TreeGrafter"/>
</dbReference>
<dbReference type="SMART" id="SM00813">
    <property type="entry name" value="Alpha-L-AF_C"/>
    <property type="match status" value="1"/>
</dbReference>
<dbReference type="GO" id="GO:0046373">
    <property type="term" value="P:L-arabinose metabolic process"/>
    <property type="evidence" value="ECO:0007669"/>
    <property type="project" value="InterPro"/>
</dbReference>
<evidence type="ECO:0000256" key="1">
    <source>
        <dbReference type="ARBA" id="ARBA00001462"/>
    </source>
</evidence>
<dbReference type="AlphaFoldDB" id="A0A1B2DX59"/>
<proteinExistence type="inferred from homology"/>
<evidence type="ECO:0000256" key="5">
    <source>
        <dbReference type="ARBA" id="ARBA00012670"/>
    </source>
</evidence>
<dbReference type="Gene3D" id="3.20.20.80">
    <property type="entry name" value="Glycosidases"/>
    <property type="match status" value="1"/>
</dbReference>
<protein>
    <recommendedName>
        <fullName evidence="5">non-reducing end alpha-L-arabinofuranosidase</fullName>
        <ecNumber evidence="5">3.2.1.55</ecNumber>
    </recommendedName>
</protein>
<dbReference type="Gene3D" id="2.60.40.1180">
    <property type="entry name" value="Golgi alpha-mannosidase II"/>
    <property type="match status" value="1"/>
</dbReference>
<keyword evidence="6" id="KW-0378">Hydrolase</keyword>
<dbReference type="InterPro" id="IPR017853">
    <property type="entry name" value="GH"/>
</dbReference>
<reference evidence="10" key="1">
    <citation type="submission" date="2016-08" db="EMBL/GenBank/DDBJ databases">
        <title>Complete Genome Seqeunce of Paenibacillus sp. nov. IHBB 9852 from high altitute lake of Indian trans-Himalayas.</title>
        <authorList>
            <person name="Kiran S."/>
            <person name="Swarnkar M.K."/>
            <person name="Rana A."/>
            <person name="Tewari R."/>
            <person name="Gulati A."/>
        </authorList>
    </citation>
    <scope>NUCLEOTIDE SEQUENCE [LARGE SCALE GENOMIC DNA]</scope>
    <source>
        <strain evidence="10">IHBB 9852</strain>
    </source>
</reference>
<dbReference type="EMBL" id="CP016809">
    <property type="protein sequence ID" value="ANY72295.1"/>
    <property type="molecule type" value="Genomic_DNA"/>
</dbReference>
<dbReference type="InterPro" id="IPR055235">
    <property type="entry name" value="ASD1_cat"/>
</dbReference>
<evidence type="ECO:0000256" key="8">
    <source>
        <dbReference type="ARBA" id="ARBA00023295"/>
    </source>
</evidence>
<dbReference type="GO" id="GO:0046556">
    <property type="term" value="F:alpha-L-arabinofuranosidase activity"/>
    <property type="evidence" value="ECO:0007669"/>
    <property type="project" value="UniProtKB-EC"/>
</dbReference>
<evidence type="ECO:0000256" key="6">
    <source>
        <dbReference type="ARBA" id="ARBA00022801"/>
    </source>
</evidence>
<dbReference type="KEGG" id="pib:BBD41_06650"/>
<evidence type="ECO:0000256" key="7">
    <source>
        <dbReference type="ARBA" id="ARBA00023277"/>
    </source>
</evidence>
<comment type="subunit">
    <text evidence="4">Homohexamer; trimer of dimers.</text>
</comment>
<name>A0A1B2DX59_9BACL</name>
<accession>A0A1B2DX59</accession>
<keyword evidence="7" id="KW-0119">Carbohydrate metabolism</keyword>